<organism evidence="1 2">
    <name type="scientific">Trinickia violacea</name>
    <dbReference type="NCBI Taxonomy" id="2571746"/>
    <lineage>
        <taxon>Bacteria</taxon>
        <taxon>Pseudomonadati</taxon>
        <taxon>Pseudomonadota</taxon>
        <taxon>Betaproteobacteria</taxon>
        <taxon>Burkholderiales</taxon>
        <taxon>Burkholderiaceae</taxon>
        <taxon>Trinickia</taxon>
    </lineage>
</organism>
<name>A0A4P8J060_9BURK</name>
<proteinExistence type="predicted"/>
<gene>
    <name evidence="1" type="ORF">FAZ95_32345</name>
</gene>
<reference evidence="1 2" key="1">
    <citation type="submission" date="2019-05" db="EMBL/GenBank/DDBJ databases">
        <title>Burkholderia sp. DHOD12, isolated from subtropical forest soil.</title>
        <authorList>
            <person name="Gao Z.-H."/>
            <person name="Qiu L.-H."/>
        </authorList>
    </citation>
    <scope>NUCLEOTIDE SEQUENCE [LARGE SCALE GENOMIC DNA]</scope>
    <source>
        <strain evidence="1 2">DHOD12</strain>
    </source>
</reference>
<evidence type="ECO:0000313" key="2">
    <source>
        <dbReference type="Proteomes" id="UP000298656"/>
    </source>
</evidence>
<dbReference type="Proteomes" id="UP000298656">
    <property type="component" value="Chromosome 2"/>
</dbReference>
<dbReference type="RefSeq" id="WP_137336474.1">
    <property type="nucleotide sequence ID" value="NZ_CP040078.1"/>
</dbReference>
<dbReference type="EMBL" id="CP040078">
    <property type="protein sequence ID" value="QCP53705.1"/>
    <property type="molecule type" value="Genomic_DNA"/>
</dbReference>
<accession>A0A4P8J060</accession>
<sequence length="197" mass="21504">MSIFFAAVEDDPLDSGGRVIEGGSCGTVKGEDGRHRKLTFLGQQAWCSKCNTAGVIVAAAGSPDKKRLYDRQRGRRQALGGDLVLCKCERHPRIIPVYGRKFKVTDDNDNAGSVPGVVTAATTSMTVYDDRFILRDTEGRSLAYTAYALRRETGTFEYGETDEKGHTHLLSSVAAEVSGFLCVRRVKTQIPILNRSG</sequence>
<evidence type="ECO:0000313" key="1">
    <source>
        <dbReference type="EMBL" id="QCP53705.1"/>
    </source>
</evidence>
<keyword evidence="2" id="KW-1185">Reference proteome</keyword>
<protein>
    <submittedName>
        <fullName evidence="1">PAAR domain-containing protein</fullName>
    </submittedName>
</protein>
<dbReference type="OrthoDB" id="8594232at2"/>
<dbReference type="CDD" id="cd14744">
    <property type="entry name" value="PAAR_CT_2"/>
    <property type="match status" value="1"/>
</dbReference>
<dbReference type="AlphaFoldDB" id="A0A4P8J060"/>
<dbReference type="KEGG" id="tvl:FAZ95_32345"/>